<name>A0A448ZNH6_9STRA</name>
<proteinExistence type="predicted"/>
<feature type="region of interest" description="Disordered" evidence="1">
    <location>
        <begin position="33"/>
        <end position="77"/>
    </location>
</feature>
<feature type="compositionally biased region" description="Acidic residues" evidence="1">
    <location>
        <begin position="62"/>
        <end position="75"/>
    </location>
</feature>
<accession>A0A448ZNH6</accession>
<reference evidence="2 3" key="1">
    <citation type="submission" date="2019-01" db="EMBL/GenBank/DDBJ databases">
        <authorList>
            <person name="Ferrante I. M."/>
        </authorList>
    </citation>
    <scope>NUCLEOTIDE SEQUENCE [LARGE SCALE GENOMIC DNA]</scope>
    <source>
        <strain evidence="2 3">B856</strain>
    </source>
</reference>
<organism evidence="2 3">
    <name type="scientific">Pseudo-nitzschia multistriata</name>
    <dbReference type="NCBI Taxonomy" id="183589"/>
    <lineage>
        <taxon>Eukaryota</taxon>
        <taxon>Sar</taxon>
        <taxon>Stramenopiles</taxon>
        <taxon>Ochrophyta</taxon>
        <taxon>Bacillariophyta</taxon>
        <taxon>Bacillariophyceae</taxon>
        <taxon>Bacillariophycidae</taxon>
        <taxon>Bacillariales</taxon>
        <taxon>Bacillariaceae</taxon>
        <taxon>Pseudo-nitzschia</taxon>
    </lineage>
</organism>
<dbReference type="AlphaFoldDB" id="A0A448ZNH6"/>
<keyword evidence="3" id="KW-1185">Reference proteome</keyword>
<dbReference type="Proteomes" id="UP000291116">
    <property type="component" value="Unassembled WGS sequence"/>
</dbReference>
<gene>
    <name evidence="2" type="ORF">PSNMU_V1.4_AUG-EV-PASAV3_0106260</name>
</gene>
<feature type="region of interest" description="Disordered" evidence="1">
    <location>
        <begin position="148"/>
        <end position="168"/>
    </location>
</feature>
<dbReference type="OrthoDB" id="10594773at2759"/>
<feature type="compositionally biased region" description="Basic and acidic residues" evidence="1">
    <location>
        <begin position="153"/>
        <end position="168"/>
    </location>
</feature>
<protein>
    <submittedName>
        <fullName evidence="2">Uncharacterized protein</fullName>
    </submittedName>
</protein>
<dbReference type="EMBL" id="CAACVS010000564">
    <property type="protein sequence ID" value="VEU43591.1"/>
    <property type="molecule type" value="Genomic_DNA"/>
</dbReference>
<evidence type="ECO:0000256" key="1">
    <source>
        <dbReference type="SAM" id="MobiDB-lite"/>
    </source>
</evidence>
<evidence type="ECO:0000313" key="3">
    <source>
        <dbReference type="Proteomes" id="UP000291116"/>
    </source>
</evidence>
<evidence type="ECO:0000313" key="2">
    <source>
        <dbReference type="EMBL" id="VEU43591.1"/>
    </source>
</evidence>
<sequence>MSSSEKDTKEAREFASAVLTGTVIGRTLQDALRSLSEEDSDDHATDEYATKSDGTQARADGIDEDTEDGGDGDGVQDEKCAVRMDSQSMNRILKSFQEAVVESRLCHKPDNGKAPRGLLKGRCDYFNRYGQNWMVLMDEVQIKARPQKFTKRRRDDRPSLWDRDDDKTAKTTKKEIVVKEKMQLLAYGDIS</sequence>